<reference evidence="11 12" key="1">
    <citation type="submission" date="2018-05" db="EMBL/GenBank/DDBJ databases">
        <title>Whole genome sequencing for identification of molecular markers to develop diagnostic detection tools for the regulated plant pathogen Lachnellula willkommii.</title>
        <authorList>
            <person name="Giroux E."/>
            <person name="Bilodeau G."/>
        </authorList>
    </citation>
    <scope>NUCLEOTIDE SEQUENCE [LARGE SCALE GENOMIC DNA]</scope>
    <source>
        <strain evidence="11 12">CBS 625.97</strain>
    </source>
</reference>
<dbReference type="Proteomes" id="UP000481288">
    <property type="component" value="Unassembled WGS sequence"/>
</dbReference>
<organism evidence="11 12">
    <name type="scientific">Lachnellula cervina</name>
    <dbReference type="NCBI Taxonomy" id="1316786"/>
    <lineage>
        <taxon>Eukaryota</taxon>
        <taxon>Fungi</taxon>
        <taxon>Dikarya</taxon>
        <taxon>Ascomycota</taxon>
        <taxon>Pezizomycotina</taxon>
        <taxon>Leotiomycetes</taxon>
        <taxon>Helotiales</taxon>
        <taxon>Lachnaceae</taxon>
        <taxon>Lachnellula</taxon>
    </lineage>
</organism>
<evidence type="ECO:0000313" key="12">
    <source>
        <dbReference type="Proteomes" id="UP000481288"/>
    </source>
</evidence>
<evidence type="ECO:0000256" key="4">
    <source>
        <dbReference type="ARBA" id="ARBA00022692"/>
    </source>
</evidence>
<dbReference type="PANTHER" id="PTHR10811">
    <property type="entry name" value="FRINGE-RELATED"/>
    <property type="match status" value="1"/>
</dbReference>
<evidence type="ECO:0000256" key="1">
    <source>
        <dbReference type="ARBA" id="ARBA00004606"/>
    </source>
</evidence>
<dbReference type="FunFam" id="3.90.550.50:FF:000036">
    <property type="entry name" value="Putative glycosyltransferase family 31 protein"/>
    <property type="match status" value="1"/>
</dbReference>
<evidence type="ECO:0000256" key="2">
    <source>
        <dbReference type="ARBA" id="ARBA00022676"/>
    </source>
</evidence>
<evidence type="ECO:0000256" key="5">
    <source>
        <dbReference type="ARBA" id="ARBA00022968"/>
    </source>
</evidence>
<dbReference type="EMBL" id="QGMG01000584">
    <property type="protein sequence ID" value="TVY52593.1"/>
    <property type="molecule type" value="Genomic_DNA"/>
</dbReference>
<evidence type="ECO:0000256" key="9">
    <source>
        <dbReference type="SAM" id="MobiDB-lite"/>
    </source>
</evidence>
<feature type="region of interest" description="Disordered" evidence="9">
    <location>
        <begin position="44"/>
        <end position="67"/>
    </location>
</feature>
<gene>
    <name evidence="11" type="ORF">LCER1_G006100</name>
</gene>
<evidence type="ECO:0000256" key="8">
    <source>
        <dbReference type="ARBA" id="ARBA00037847"/>
    </source>
</evidence>
<keyword evidence="7" id="KW-0472">Membrane</keyword>
<dbReference type="Gene3D" id="3.90.550.50">
    <property type="match status" value="1"/>
</dbReference>
<keyword evidence="2" id="KW-0328">Glycosyltransferase</keyword>
<keyword evidence="4" id="KW-0812">Transmembrane</keyword>
<comment type="subcellular location">
    <subcellularLocation>
        <location evidence="8">Endomembrane system</location>
        <topology evidence="8">Single-pass membrane protein</topology>
    </subcellularLocation>
    <subcellularLocation>
        <location evidence="1">Membrane</location>
        <topology evidence="1">Single-pass type II membrane protein</topology>
    </subcellularLocation>
</comment>
<comment type="caution">
    <text evidence="11">The sequence shown here is derived from an EMBL/GenBank/DDBJ whole genome shotgun (WGS) entry which is preliminary data.</text>
</comment>
<evidence type="ECO:0000256" key="7">
    <source>
        <dbReference type="ARBA" id="ARBA00023136"/>
    </source>
</evidence>
<dbReference type="InterPro" id="IPR003378">
    <property type="entry name" value="Fringe-like_glycosylTrfase"/>
</dbReference>
<dbReference type="GO" id="GO:0012505">
    <property type="term" value="C:endomembrane system"/>
    <property type="evidence" value="ECO:0007669"/>
    <property type="project" value="UniProtKB-SubCell"/>
</dbReference>
<dbReference type="OrthoDB" id="414175at2759"/>
<name>A0A7D8UYC1_9HELO</name>
<evidence type="ECO:0000256" key="3">
    <source>
        <dbReference type="ARBA" id="ARBA00022679"/>
    </source>
</evidence>
<accession>A0A7D8UYC1</accession>
<keyword evidence="6" id="KW-1133">Transmembrane helix</keyword>
<feature type="domain" description="Fringe-like glycosyltransferase" evidence="10">
    <location>
        <begin position="221"/>
        <end position="365"/>
    </location>
</feature>
<dbReference type="GO" id="GO:0016757">
    <property type="term" value="F:glycosyltransferase activity"/>
    <property type="evidence" value="ECO:0007669"/>
    <property type="project" value="UniProtKB-KW"/>
</dbReference>
<keyword evidence="12" id="KW-1185">Reference proteome</keyword>
<evidence type="ECO:0000313" key="11">
    <source>
        <dbReference type="EMBL" id="TVY52593.1"/>
    </source>
</evidence>
<dbReference type="Pfam" id="PF02434">
    <property type="entry name" value="Fringe"/>
    <property type="match status" value="1"/>
</dbReference>
<dbReference type="GO" id="GO:0016020">
    <property type="term" value="C:membrane"/>
    <property type="evidence" value="ECO:0007669"/>
    <property type="project" value="UniProtKB-SubCell"/>
</dbReference>
<keyword evidence="3" id="KW-0808">Transferase</keyword>
<evidence type="ECO:0000259" key="10">
    <source>
        <dbReference type="Pfam" id="PF02434"/>
    </source>
</evidence>
<proteinExistence type="predicted"/>
<sequence>MGASMATGGSFTPRNSFTRILFLTVFCFVLFIYTLQPSSIEHVEHLRPPPPQMHPQPNNSYAPERQSDCTLKQSSLMQLQESYDLTDEIEYARRYVRFNRQDIPRKPITKLDTDLFPRGFDAIDIRNPPPRTTCLKPIDVPVPRSPIPYTVNASELLFGISTTYSRLTDEEISPINEWAHWLTDGNGKSNGAGLILRLIDASKDELEEARHVMASMGIDVKVYPTDSSIEMAKRYLSLLPALYKDTSRPNRKFLVMCDDDTFYPSMHSLLNELSQYDHKKDLYLGTLSEDTNNIARHGSQAFGGAGVFFSLSLAKKVADKFDHCSTEEKIDESDTGWGPQGDILLRKCIYENTETTLTLMRDLHQLDIQGDPAGFYEAGLHPLSLHHFKGGMWHKARPYEGAQIVHACGEDCFLQRFQTADDFIISNGFSIAYYPHGIDFNLHQMEKTFTAAPDDYGWNLDFMLGPQRKNLLWTGRKVAWELVESYVQHDGSVKQTYIRKADDYRWTYGKDGNRMFDKDGVMELIWISS</sequence>
<keyword evidence="5" id="KW-0735">Signal-anchor</keyword>
<protein>
    <recommendedName>
        <fullName evidence="10">Fringe-like glycosyltransferase domain-containing protein</fullName>
    </recommendedName>
</protein>
<evidence type="ECO:0000256" key="6">
    <source>
        <dbReference type="ARBA" id="ARBA00022989"/>
    </source>
</evidence>
<dbReference type="AlphaFoldDB" id="A0A7D8UYC1"/>